<name>A0A1X7RNV3_ZYMT9</name>
<evidence type="ECO:0000313" key="2">
    <source>
        <dbReference type="EMBL" id="SMQ48677.1"/>
    </source>
</evidence>
<evidence type="ECO:0000313" key="3">
    <source>
        <dbReference type="Proteomes" id="UP000215127"/>
    </source>
</evidence>
<sequence>MRVLQLAIALSMASVALADHVCTPDKDGPGWCKGRGRDAGDLRDCDRAHPCSQHKTNWKCNPNTGNNNGAWC</sequence>
<accession>A0A1X7RNV3</accession>
<evidence type="ECO:0000256" key="1">
    <source>
        <dbReference type="SAM" id="SignalP"/>
    </source>
</evidence>
<dbReference type="Proteomes" id="UP000215127">
    <property type="component" value="Chromosome 3"/>
</dbReference>
<organism evidence="2 3">
    <name type="scientific">Zymoseptoria tritici (strain ST99CH_3D7)</name>
    <dbReference type="NCBI Taxonomy" id="1276538"/>
    <lineage>
        <taxon>Eukaryota</taxon>
        <taxon>Fungi</taxon>
        <taxon>Dikarya</taxon>
        <taxon>Ascomycota</taxon>
        <taxon>Pezizomycotina</taxon>
        <taxon>Dothideomycetes</taxon>
        <taxon>Dothideomycetidae</taxon>
        <taxon>Mycosphaerellales</taxon>
        <taxon>Mycosphaerellaceae</taxon>
        <taxon>Zymoseptoria</taxon>
    </lineage>
</organism>
<feature type="signal peptide" evidence="1">
    <location>
        <begin position="1"/>
        <end position="18"/>
    </location>
</feature>
<gene>
    <name evidence="2" type="ORF">ZT3D7_G3827</name>
</gene>
<proteinExistence type="predicted"/>
<reference evidence="2 3" key="1">
    <citation type="submission" date="2016-06" db="EMBL/GenBank/DDBJ databases">
        <authorList>
            <person name="Kjaerup R.B."/>
            <person name="Dalgaard T.S."/>
            <person name="Juul-Madsen H.R."/>
        </authorList>
    </citation>
    <scope>NUCLEOTIDE SEQUENCE [LARGE SCALE GENOMIC DNA]</scope>
</reference>
<evidence type="ECO:0008006" key="4">
    <source>
        <dbReference type="Google" id="ProtNLM"/>
    </source>
</evidence>
<dbReference type="AlphaFoldDB" id="A0A1X7RNV3"/>
<protein>
    <recommendedName>
        <fullName evidence="4">CBM1 domain-containing protein</fullName>
    </recommendedName>
</protein>
<keyword evidence="1" id="KW-0732">Signal</keyword>
<dbReference type="EMBL" id="LT853694">
    <property type="protein sequence ID" value="SMQ48677.1"/>
    <property type="molecule type" value="Genomic_DNA"/>
</dbReference>
<keyword evidence="3" id="KW-1185">Reference proteome</keyword>
<feature type="chain" id="PRO_5012214387" description="CBM1 domain-containing protein" evidence="1">
    <location>
        <begin position="19"/>
        <end position="72"/>
    </location>
</feature>